<gene>
    <name evidence="1" type="ORF">ACFOEI_18970</name>
</gene>
<dbReference type="RefSeq" id="WP_019020114.1">
    <property type="nucleotide sequence ID" value="NZ_BMXD01000009.1"/>
</dbReference>
<keyword evidence="2" id="KW-1185">Reference proteome</keyword>
<sequence length="218" mass="23940">MPLQNRVDPFGNLHAVQARGTLLGNRGQLHNADKTIVRAWKTKAWVTCTLEYGDIQRTIFSPDSYSELFFLDEATAFAAGHRPCGSCRNERYRAFKAKWLAANPELVTGEQPSITVIDKVLHGERTLRGGGKATFEATIETLPFGTIIMKDGAAYLVVEGAMLPWSFRGYGQPVSLPEAGTSVTVLTPASIVRLFQQGFRSELHETAANAQCSTIPLR</sequence>
<proteinExistence type="predicted"/>
<accession>A0ABV7M8D3</accession>
<evidence type="ECO:0000313" key="1">
    <source>
        <dbReference type="EMBL" id="MFC3294129.1"/>
    </source>
</evidence>
<comment type="caution">
    <text evidence="1">The sequence shown here is derived from an EMBL/GenBank/DDBJ whole genome shotgun (WGS) entry which is preliminary data.</text>
</comment>
<protein>
    <submittedName>
        <fullName evidence="1">Uncharacterized protein</fullName>
    </submittedName>
</protein>
<name>A0ABV7M8D3_9GAMM</name>
<reference evidence="2" key="1">
    <citation type="journal article" date="2019" name="Int. J. Syst. Evol. Microbiol.">
        <title>The Global Catalogue of Microorganisms (GCM) 10K type strain sequencing project: providing services to taxonomists for standard genome sequencing and annotation.</title>
        <authorList>
            <consortium name="The Broad Institute Genomics Platform"/>
            <consortium name="The Broad Institute Genome Sequencing Center for Infectious Disease"/>
            <person name="Wu L."/>
            <person name="Ma J."/>
        </authorList>
    </citation>
    <scope>NUCLEOTIDE SEQUENCE [LARGE SCALE GENOMIC DNA]</scope>
    <source>
        <strain evidence="2">KCTC 12847</strain>
    </source>
</reference>
<dbReference type="Proteomes" id="UP001595640">
    <property type="component" value="Unassembled WGS sequence"/>
</dbReference>
<dbReference type="EMBL" id="JBHRUH010000040">
    <property type="protein sequence ID" value="MFC3294129.1"/>
    <property type="molecule type" value="Genomic_DNA"/>
</dbReference>
<evidence type="ECO:0000313" key="2">
    <source>
        <dbReference type="Proteomes" id="UP001595640"/>
    </source>
</evidence>
<organism evidence="1 2">
    <name type="scientific">Modicisalibacter luteus</name>
    <dbReference type="NCBI Taxonomy" id="453962"/>
    <lineage>
        <taxon>Bacteria</taxon>
        <taxon>Pseudomonadati</taxon>
        <taxon>Pseudomonadota</taxon>
        <taxon>Gammaproteobacteria</taxon>
        <taxon>Oceanospirillales</taxon>
        <taxon>Halomonadaceae</taxon>
        <taxon>Modicisalibacter</taxon>
    </lineage>
</organism>